<dbReference type="AlphaFoldDB" id="A0A419A672"/>
<gene>
    <name evidence="2" type="ORF">D3P05_12020</name>
</gene>
<accession>A0A419A672</accession>
<evidence type="ECO:0000313" key="2">
    <source>
        <dbReference type="EMBL" id="RJL13366.1"/>
    </source>
</evidence>
<organism evidence="2 3">
    <name type="scientific">Paracoccus siganidrum</name>
    <dbReference type="NCBI Taxonomy" id="1276757"/>
    <lineage>
        <taxon>Bacteria</taxon>
        <taxon>Pseudomonadati</taxon>
        <taxon>Pseudomonadota</taxon>
        <taxon>Alphaproteobacteria</taxon>
        <taxon>Rhodobacterales</taxon>
        <taxon>Paracoccaceae</taxon>
        <taxon>Paracoccus</taxon>
    </lineage>
</organism>
<feature type="region of interest" description="Disordered" evidence="1">
    <location>
        <begin position="1"/>
        <end position="33"/>
    </location>
</feature>
<evidence type="ECO:0000313" key="3">
    <source>
        <dbReference type="Proteomes" id="UP000283587"/>
    </source>
</evidence>
<sequence length="154" mass="16281">MNPALSPHLLSPAGSSPGTTRTGEDGAARVPGAEPAAGNIAFYFRNWPFPVDMAEATTGDGSLRSWQERLASYREASKTAARERPQPAEEEALALRGIAVIQPAEGPRTAERDGVGLHRPAVEEAAAPGRMLRQEPVGWPQPPGELRKPARGAG</sequence>
<reference evidence="3" key="1">
    <citation type="submission" date="2018-09" db="EMBL/GenBank/DDBJ databases">
        <title>Paracoccus onubensis nov. sp. a moderate halophilic bacterium isolated from Gruta de las Maravillas (Aracena, Spain).</title>
        <authorList>
            <person name="Jurado V."/>
            <person name="Gutierrez-Patricio S."/>
            <person name="Gonzalez-Pimentel J.L."/>
            <person name="Miller A.Z."/>
            <person name="Laiz L."/>
            <person name="Saiz-Jimenez C."/>
        </authorList>
    </citation>
    <scope>NUCLEOTIDE SEQUENCE [LARGE SCALE GENOMIC DNA]</scope>
    <source>
        <strain evidence="3">DSM 26381</strain>
    </source>
</reference>
<feature type="compositionally biased region" description="Basic and acidic residues" evidence="1">
    <location>
        <begin position="108"/>
        <end position="122"/>
    </location>
</feature>
<dbReference type="EMBL" id="QZEW01000045">
    <property type="protein sequence ID" value="RJL13366.1"/>
    <property type="molecule type" value="Genomic_DNA"/>
</dbReference>
<evidence type="ECO:0000256" key="1">
    <source>
        <dbReference type="SAM" id="MobiDB-lite"/>
    </source>
</evidence>
<comment type="caution">
    <text evidence="2">The sequence shown here is derived from an EMBL/GenBank/DDBJ whole genome shotgun (WGS) entry which is preliminary data.</text>
</comment>
<protein>
    <submittedName>
        <fullName evidence="2">Uncharacterized protein</fullName>
    </submittedName>
</protein>
<proteinExistence type="predicted"/>
<feature type="region of interest" description="Disordered" evidence="1">
    <location>
        <begin position="103"/>
        <end position="154"/>
    </location>
</feature>
<name>A0A419A672_9RHOB</name>
<keyword evidence="3" id="KW-1185">Reference proteome</keyword>
<dbReference type="Proteomes" id="UP000283587">
    <property type="component" value="Unassembled WGS sequence"/>
</dbReference>